<accession>A0A9D2SRJ5</accession>
<gene>
    <name evidence="1" type="ORF">H9761_11125</name>
</gene>
<comment type="caution">
    <text evidence="1">The sequence shown here is derived from an EMBL/GenBank/DDBJ whole genome shotgun (WGS) entry which is preliminary data.</text>
</comment>
<dbReference type="EMBL" id="DWWS01000040">
    <property type="protein sequence ID" value="HJC24241.1"/>
    <property type="molecule type" value="Genomic_DNA"/>
</dbReference>
<evidence type="ECO:0000313" key="1">
    <source>
        <dbReference type="EMBL" id="HJC24241.1"/>
    </source>
</evidence>
<reference evidence="1" key="1">
    <citation type="journal article" date="2021" name="PeerJ">
        <title>Extensive microbial diversity within the chicken gut microbiome revealed by metagenomics and culture.</title>
        <authorList>
            <person name="Gilroy R."/>
            <person name="Ravi A."/>
            <person name="Getino M."/>
            <person name="Pursley I."/>
            <person name="Horton D.L."/>
            <person name="Alikhan N.F."/>
            <person name="Baker D."/>
            <person name="Gharbi K."/>
            <person name="Hall N."/>
            <person name="Watson M."/>
            <person name="Adriaenssens E.M."/>
            <person name="Foster-Nyarko E."/>
            <person name="Jarju S."/>
            <person name="Secka A."/>
            <person name="Antonio M."/>
            <person name="Oren A."/>
            <person name="Chaudhuri R.R."/>
            <person name="La Ragione R."/>
            <person name="Hildebrand F."/>
            <person name="Pallen M.J."/>
        </authorList>
    </citation>
    <scope>NUCLEOTIDE SEQUENCE</scope>
    <source>
        <strain evidence="1">USAMLcec2-132</strain>
    </source>
</reference>
<evidence type="ECO:0000313" key="2">
    <source>
        <dbReference type="Proteomes" id="UP000823891"/>
    </source>
</evidence>
<dbReference type="InterPro" id="IPR014198">
    <property type="entry name" value="Spore_III_AB"/>
</dbReference>
<dbReference type="AlphaFoldDB" id="A0A9D2SRJ5"/>
<dbReference type="Pfam" id="PF09548">
    <property type="entry name" value="Spore_III_AB"/>
    <property type="match status" value="1"/>
</dbReference>
<protein>
    <submittedName>
        <fullName evidence="1">Stage III sporulation protein AB</fullName>
    </submittedName>
</protein>
<proteinExistence type="predicted"/>
<sequence length="172" mass="18759">MLKLAGACLLIAGSTGFGFCIWRDLDKRAAQLKLLERTFIMLASEAGYSRLPLPDGLLRIGGRLEGALGESLRRVGLRVRAEPGVTLKEAWRELMPQYLAQTCLEEKEKRLVLTFPEYTGFSDGNMQLTALEQFSGELGQAAKTARQEADNGKKTILSVSAAGGLLLAILLF</sequence>
<dbReference type="Proteomes" id="UP000823891">
    <property type="component" value="Unassembled WGS sequence"/>
</dbReference>
<organism evidence="1 2">
    <name type="scientific">Candidatus Eisenbergiella merdavium</name>
    <dbReference type="NCBI Taxonomy" id="2838551"/>
    <lineage>
        <taxon>Bacteria</taxon>
        <taxon>Bacillati</taxon>
        <taxon>Bacillota</taxon>
        <taxon>Clostridia</taxon>
        <taxon>Lachnospirales</taxon>
        <taxon>Lachnospiraceae</taxon>
        <taxon>Eisenbergiella</taxon>
    </lineage>
</organism>
<name>A0A9D2SRJ5_9FIRM</name>
<reference evidence="1" key="2">
    <citation type="submission" date="2021-04" db="EMBL/GenBank/DDBJ databases">
        <authorList>
            <person name="Gilroy R."/>
        </authorList>
    </citation>
    <scope>NUCLEOTIDE SEQUENCE</scope>
    <source>
        <strain evidence="1">USAMLcec2-132</strain>
    </source>
</reference>